<dbReference type="OrthoDB" id="9815425at2"/>
<dbReference type="AlphaFoldDB" id="A0A1L8QQ45"/>
<dbReference type="Gene3D" id="3.40.50.1820">
    <property type="entry name" value="alpha/beta hydrolase"/>
    <property type="match status" value="1"/>
</dbReference>
<dbReference type="InterPro" id="IPR050300">
    <property type="entry name" value="GDXG_lipolytic_enzyme"/>
</dbReference>
<dbReference type="Pfam" id="PF20434">
    <property type="entry name" value="BD-FAE"/>
    <property type="match status" value="1"/>
</dbReference>
<accession>A0A1L8QQ45</accession>
<evidence type="ECO:0000313" key="4">
    <source>
        <dbReference type="Proteomes" id="UP000182149"/>
    </source>
</evidence>
<evidence type="ECO:0000256" key="1">
    <source>
        <dbReference type="ARBA" id="ARBA00022801"/>
    </source>
</evidence>
<dbReference type="SUPFAM" id="SSF53474">
    <property type="entry name" value="alpha/beta-Hydrolases"/>
    <property type="match status" value="1"/>
</dbReference>
<dbReference type="Proteomes" id="UP000182149">
    <property type="component" value="Unassembled WGS sequence"/>
</dbReference>
<gene>
    <name evidence="3" type="ORF">RU93_GL000616</name>
</gene>
<proteinExistence type="predicted"/>
<sequence length="304" mass="34460">MCAQQIYDDESMPKSQATTTGMKIIKGDYSNILARQEIEDIIYTKKNNKDLRIRMVYPQSNQAVTKWPMVVHVQGSAWFQQNLSEHLLDFKKIVTSGFILAVVEYLPLPEAIFPSQIEDLKTAVHFLSKNSQKYHIDLNNIFLSGDSSGGHTALMSWATWNQPFFEQSSEKLPPIRGCINHYGVVDLRTTPNGASAFDHASINSVEAQFLGGKRPLDFPELAEQSAVVSYINQEWEYAPLLILHGNKDRVVPFEQSIQLFEACKKHDLEAQFYCVDEADHGGPLFYSEAVIDTIIDFLKCHIIE</sequence>
<dbReference type="PANTHER" id="PTHR48081:SF13">
    <property type="entry name" value="ALPHA_BETA HYDROLASE"/>
    <property type="match status" value="1"/>
</dbReference>
<dbReference type="STRING" id="328396.RU93_GL000616"/>
<comment type="caution">
    <text evidence="3">The sequence shown here is derived from an EMBL/GenBank/DDBJ whole genome shotgun (WGS) entry which is preliminary data.</text>
</comment>
<protein>
    <recommendedName>
        <fullName evidence="2">BD-FAE-like domain-containing protein</fullName>
    </recommendedName>
</protein>
<keyword evidence="4" id="KW-1185">Reference proteome</keyword>
<organism evidence="3 4">
    <name type="scientific">Enterococcus aquimarinus</name>
    <dbReference type="NCBI Taxonomy" id="328396"/>
    <lineage>
        <taxon>Bacteria</taxon>
        <taxon>Bacillati</taxon>
        <taxon>Bacillota</taxon>
        <taxon>Bacilli</taxon>
        <taxon>Lactobacillales</taxon>
        <taxon>Enterococcaceae</taxon>
        <taxon>Enterococcus</taxon>
    </lineage>
</organism>
<dbReference type="EMBL" id="JXKD01000014">
    <property type="protein sequence ID" value="OJG09633.1"/>
    <property type="molecule type" value="Genomic_DNA"/>
</dbReference>
<reference evidence="3 4" key="1">
    <citation type="submission" date="2014-12" db="EMBL/GenBank/DDBJ databases">
        <title>Draft genome sequences of 29 type strains of Enterococci.</title>
        <authorList>
            <person name="Zhong Z."/>
            <person name="Sun Z."/>
            <person name="Liu W."/>
            <person name="Zhang W."/>
            <person name="Zhang H."/>
        </authorList>
    </citation>
    <scope>NUCLEOTIDE SEQUENCE [LARGE SCALE GENOMIC DNA]</scope>
    <source>
        <strain evidence="3 4">DSM 17690</strain>
    </source>
</reference>
<evidence type="ECO:0000313" key="3">
    <source>
        <dbReference type="EMBL" id="OJG09633.1"/>
    </source>
</evidence>
<dbReference type="InterPro" id="IPR049492">
    <property type="entry name" value="BD-FAE-like_dom"/>
</dbReference>
<keyword evidence="1" id="KW-0378">Hydrolase</keyword>
<feature type="domain" description="BD-FAE-like" evidence="2">
    <location>
        <begin position="62"/>
        <end position="261"/>
    </location>
</feature>
<dbReference type="RefSeq" id="WP_071875317.1">
    <property type="nucleotide sequence ID" value="NZ_JBHSHF010000004.1"/>
</dbReference>
<dbReference type="PANTHER" id="PTHR48081">
    <property type="entry name" value="AB HYDROLASE SUPERFAMILY PROTEIN C4A8.06C"/>
    <property type="match status" value="1"/>
</dbReference>
<evidence type="ECO:0000259" key="2">
    <source>
        <dbReference type="Pfam" id="PF20434"/>
    </source>
</evidence>
<dbReference type="GO" id="GO:0016787">
    <property type="term" value="F:hydrolase activity"/>
    <property type="evidence" value="ECO:0007669"/>
    <property type="project" value="UniProtKB-KW"/>
</dbReference>
<name>A0A1L8QQ45_9ENTE</name>
<dbReference type="InterPro" id="IPR029058">
    <property type="entry name" value="AB_hydrolase_fold"/>
</dbReference>